<evidence type="ECO:0000313" key="7">
    <source>
        <dbReference type="EMBL" id="OHA00454.1"/>
    </source>
</evidence>
<reference evidence="7 8" key="1">
    <citation type="journal article" date="2016" name="Nat. Commun.">
        <title>Thousands of microbial genomes shed light on interconnected biogeochemical processes in an aquifer system.</title>
        <authorList>
            <person name="Anantharaman K."/>
            <person name="Brown C.T."/>
            <person name="Hug L.A."/>
            <person name="Sharon I."/>
            <person name="Castelle C.J."/>
            <person name="Probst A.J."/>
            <person name="Thomas B.C."/>
            <person name="Singh A."/>
            <person name="Wilkins M.J."/>
            <person name="Karaoz U."/>
            <person name="Brodie E.L."/>
            <person name="Williams K.H."/>
            <person name="Hubbard S.S."/>
            <person name="Banfield J.F."/>
        </authorList>
    </citation>
    <scope>NUCLEOTIDE SEQUENCE [LARGE SCALE GENOMIC DNA]</scope>
</reference>
<dbReference type="GO" id="GO:0003998">
    <property type="term" value="F:acylphosphatase activity"/>
    <property type="evidence" value="ECO:0007669"/>
    <property type="project" value="UniProtKB-EC"/>
</dbReference>
<comment type="similarity">
    <text evidence="1 5">Belongs to the acylphosphatase family.</text>
</comment>
<dbReference type="InterPro" id="IPR017968">
    <property type="entry name" value="Acylphosphatase_CS"/>
</dbReference>
<dbReference type="PROSITE" id="PS51160">
    <property type="entry name" value="ACYLPHOSPHATASE_3"/>
    <property type="match status" value="1"/>
</dbReference>
<evidence type="ECO:0000259" key="6">
    <source>
        <dbReference type="PROSITE" id="PS51160"/>
    </source>
</evidence>
<dbReference type="Proteomes" id="UP000177362">
    <property type="component" value="Unassembled WGS sequence"/>
</dbReference>
<evidence type="ECO:0000256" key="4">
    <source>
        <dbReference type="PROSITE-ProRule" id="PRU00520"/>
    </source>
</evidence>
<feature type="active site" evidence="4">
    <location>
        <position position="37"/>
    </location>
</feature>
<dbReference type="EC" id="3.6.1.7" evidence="2 4"/>
<feature type="domain" description="Acylphosphatase-like" evidence="6">
    <location>
        <begin position="4"/>
        <end position="91"/>
    </location>
</feature>
<evidence type="ECO:0000313" key="8">
    <source>
        <dbReference type="Proteomes" id="UP000177362"/>
    </source>
</evidence>
<dbReference type="InterPro" id="IPR036046">
    <property type="entry name" value="Acylphosphatase-like_dom_sf"/>
</dbReference>
<dbReference type="SUPFAM" id="SSF54975">
    <property type="entry name" value="Acylphosphatase/BLUF domain-like"/>
    <property type="match status" value="1"/>
</dbReference>
<proteinExistence type="inferred from homology"/>
<organism evidence="7 8">
    <name type="scientific">Candidatus Sungbacteria bacterium RIFCSPHIGHO2_02_FULL_49_12</name>
    <dbReference type="NCBI Taxonomy" id="1802271"/>
    <lineage>
        <taxon>Bacteria</taxon>
        <taxon>Candidatus Sungiibacteriota</taxon>
    </lineage>
</organism>
<evidence type="ECO:0000256" key="2">
    <source>
        <dbReference type="ARBA" id="ARBA00012150"/>
    </source>
</evidence>
<dbReference type="STRING" id="1802271.A3C11_02235"/>
<dbReference type="Pfam" id="PF00708">
    <property type="entry name" value="Acylphosphatase"/>
    <property type="match status" value="1"/>
</dbReference>
<feature type="active site" evidence="4">
    <location>
        <position position="19"/>
    </location>
</feature>
<comment type="catalytic activity">
    <reaction evidence="3 4">
        <text>an acyl phosphate + H2O = a carboxylate + phosphate + H(+)</text>
        <dbReference type="Rhea" id="RHEA:14965"/>
        <dbReference type="ChEBI" id="CHEBI:15377"/>
        <dbReference type="ChEBI" id="CHEBI:15378"/>
        <dbReference type="ChEBI" id="CHEBI:29067"/>
        <dbReference type="ChEBI" id="CHEBI:43474"/>
        <dbReference type="ChEBI" id="CHEBI:59918"/>
        <dbReference type="EC" id="3.6.1.7"/>
    </reaction>
</comment>
<dbReference type="PRINTS" id="PR00112">
    <property type="entry name" value="ACYLPHPHTASE"/>
</dbReference>
<evidence type="ECO:0000256" key="3">
    <source>
        <dbReference type="ARBA" id="ARBA00047645"/>
    </source>
</evidence>
<sequence>MKKRLEAKVYGRVQVVMFRDFTQRNARKLGLTGFARNETDGTVWVVAEGEEEKLKLLLAKLNRGPMFARVEEVEIEWKEPSGKFRDFAIEYAN</sequence>
<name>A0A1G2KME6_9BACT</name>
<comment type="caution">
    <text evidence="7">The sequence shown here is derived from an EMBL/GenBank/DDBJ whole genome shotgun (WGS) entry which is preliminary data.</text>
</comment>
<protein>
    <recommendedName>
        <fullName evidence="2 4">acylphosphatase</fullName>
        <ecNumber evidence="2 4">3.6.1.7</ecNumber>
    </recommendedName>
</protein>
<dbReference type="InterPro" id="IPR001792">
    <property type="entry name" value="Acylphosphatase-like_dom"/>
</dbReference>
<evidence type="ECO:0000256" key="5">
    <source>
        <dbReference type="RuleBase" id="RU004168"/>
    </source>
</evidence>
<accession>A0A1G2KME6</accession>
<keyword evidence="4" id="KW-0378">Hydrolase</keyword>
<dbReference type="PANTHER" id="PTHR47268">
    <property type="entry name" value="ACYLPHOSPHATASE"/>
    <property type="match status" value="1"/>
</dbReference>
<dbReference type="Gene3D" id="3.30.70.100">
    <property type="match status" value="1"/>
</dbReference>
<evidence type="ECO:0000256" key="1">
    <source>
        <dbReference type="ARBA" id="ARBA00005614"/>
    </source>
</evidence>
<gene>
    <name evidence="7" type="ORF">A3C11_02235</name>
</gene>
<dbReference type="EMBL" id="MHQJ01000046">
    <property type="protein sequence ID" value="OHA00454.1"/>
    <property type="molecule type" value="Genomic_DNA"/>
</dbReference>
<dbReference type="PANTHER" id="PTHR47268:SF4">
    <property type="entry name" value="ACYLPHOSPHATASE"/>
    <property type="match status" value="1"/>
</dbReference>
<dbReference type="InterPro" id="IPR020456">
    <property type="entry name" value="Acylphosphatase"/>
</dbReference>
<dbReference type="PROSITE" id="PS00151">
    <property type="entry name" value="ACYLPHOSPHATASE_2"/>
    <property type="match status" value="1"/>
</dbReference>
<dbReference type="AlphaFoldDB" id="A0A1G2KME6"/>